<name>A0A0S3UJL1_PREIN</name>
<dbReference type="STRING" id="28131.BWX40_02115"/>
<dbReference type="PROSITE" id="PS51257">
    <property type="entry name" value="PROKAR_LIPOPROTEIN"/>
    <property type="match status" value="1"/>
</dbReference>
<dbReference type="AlphaFoldDB" id="A0A0S3UJL1"/>
<dbReference type="RefSeq" id="WP_096407371.1">
    <property type="nucleotide sequence ID" value="NZ_AP014597.1"/>
</dbReference>
<evidence type="ECO:0000313" key="2">
    <source>
        <dbReference type="Proteomes" id="UP000217431"/>
    </source>
</evidence>
<sequence>MKQKQWITAAMAIMALVLASCGTTQKSATVTDTTPVPSVVTEKVEANAEFISVAEAIDMFESPEKVASITKKYGYKLKENYEIYHLDKFTKMYYKNCRLAKILTADKYEDYPKPLRKGVSSYIAFKDGAIIIGVFNQAAYDNLVAQVKAAGFVLDMPGNEDIYKKGERTIGCYEGAKTVRIQ</sequence>
<dbReference type="Proteomes" id="UP000217431">
    <property type="component" value="Chromosome I"/>
</dbReference>
<gene>
    <name evidence="1" type="ORF">PIOMA14_I_1192</name>
</gene>
<accession>A0A0S3UJL1</accession>
<organism evidence="1 2">
    <name type="scientific">Prevotella intermedia</name>
    <dbReference type="NCBI Taxonomy" id="28131"/>
    <lineage>
        <taxon>Bacteria</taxon>
        <taxon>Pseudomonadati</taxon>
        <taxon>Bacteroidota</taxon>
        <taxon>Bacteroidia</taxon>
        <taxon>Bacteroidales</taxon>
        <taxon>Prevotellaceae</taxon>
        <taxon>Prevotella</taxon>
    </lineage>
</organism>
<evidence type="ECO:0000313" key="1">
    <source>
        <dbReference type="EMBL" id="BAU17700.1"/>
    </source>
</evidence>
<proteinExistence type="predicted"/>
<protein>
    <submittedName>
        <fullName evidence="1">Uncharacterized protein</fullName>
    </submittedName>
</protein>
<reference evidence="1 2" key="1">
    <citation type="journal article" date="2016" name="DNA Res.">
        <title>The complete genome sequencing of Prevotella intermedia strain OMA14 and a subsequent fine-scale, intra-species genomic comparison reveal an unusual amplification of conjugative and mobile transposons and identify a novel Prevotella-lineage-specific repeat.</title>
        <authorList>
            <person name="Naito M."/>
            <person name="Ogura Y."/>
            <person name="Itoh T."/>
            <person name="Shoji M."/>
            <person name="Okamoto M."/>
            <person name="Hayashi T."/>
            <person name="Nakayama K."/>
        </authorList>
    </citation>
    <scope>NUCLEOTIDE SEQUENCE [LARGE SCALE GENOMIC DNA]</scope>
    <source>
        <strain evidence="1 2">OMA14</strain>
    </source>
</reference>
<dbReference type="EMBL" id="AP014597">
    <property type="protein sequence ID" value="BAU17700.1"/>
    <property type="molecule type" value="Genomic_DNA"/>
</dbReference>